<evidence type="ECO:0000256" key="1">
    <source>
        <dbReference type="ARBA" id="ARBA00022679"/>
    </source>
</evidence>
<evidence type="ECO:0000256" key="3">
    <source>
        <dbReference type="ARBA" id="ARBA00022777"/>
    </source>
</evidence>
<dbReference type="InterPro" id="IPR007835">
    <property type="entry name" value="MOFRL"/>
</dbReference>
<evidence type="ECO:0000313" key="8">
    <source>
        <dbReference type="Proteomes" id="UP000515317"/>
    </source>
</evidence>
<organism evidence="7 8">
    <name type="scientific">Terrihabitans soli</name>
    <dbReference type="NCBI Taxonomy" id="708113"/>
    <lineage>
        <taxon>Bacteria</taxon>
        <taxon>Pseudomonadati</taxon>
        <taxon>Pseudomonadota</taxon>
        <taxon>Alphaproteobacteria</taxon>
        <taxon>Hyphomicrobiales</taxon>
        <taxon>Terrihabitans</taxon>
    </lineage>
</organism>
<name>A0A6S6QEJ1_9HYPH</name>
<dbReference type="SUPFAM" id="SSF82544">
    <property type="entry name" value="GckA/TtuD-like"/>
    <property type="match status" value="1"/>
</dbReference>
<dbReference type="GO" id="GO:0005737">
    <property type="term" value="C:cytoplasm"/>
    <property type="evidence" value="ECO:0007669"/>
    <property type="project" value="TreeGrafter"/>
</dbReference>
<dbReference type="GO" id="GO:0008887">
    <property type="term" value="F:glycerate kinase activity"/>
    <property type="evidence" value="ECO:0007669"/>
    <property type="project" value="InterPro"/>
</dbReference>
<keyword evidence="4" id="KW-0067">ATP-binding</keyword>
<sequence>MAPGQPAKIDLAVTPKDLLLSMFDAAVKAALPAVIVPNYLPKPPKGRTIVIGAGKASAAMAKAVEDHWQGPLEGVVVTRYGHAVACKHIEILESSHPVPDKNGEDAARKILAKVQGLTKDDLVIALISGGASALMPLPAGDLTLADKQAINKALLASGASIDEMNCVRKHLSAIKGGRLAAAAHPAEVVSLLISDVPGDDPSVIGSGPTVPDKTTFADALSIVRKYKIAEPKAAIDHLEKGAEESIKPGDKSLEGNVLEMIATPQLSLEAAAEVARKAGYTPLILGDAIEGEAREVARVMAGIARQVEKYGQPAKRPCVLLSGGETTVTVRGKGRGGRCAEFLLALAVALDGLPGVHAIAADTDGIDGSEDNAGAIALDDILARAAKLGVSAKAALADNDGYSFFSKLDSLVVTGPTLTNVNDFRAIIIS</sequence>
<accession>A0A6S6QEJ1</accession>
<keyword evidence="8" id="KW-1185">Reference proteome</keyword>
<feature type="domain" description="MOFRL" evidence="5">
    <location>
        <begin position="318"/>
        <end position="423"/>
    </location>
</feature>
<dbReference type="Pfam" id="PF13660">
    <property type="entry name" value="DUF4147"/>
    <property type="match status" value="1"/>
</dbReference>
<dbReference type="FunFam" id="3.40.1480.10:FF:000002">
    <property type="entry name" value="Glycerate kinase"/>
    <property type="match status" value="1"/>
</dbReference>
<dbReference type="FunFam" id="3.40.50.10180:FF:000001">
    <property type="entry name" value="Glycerate kinase"/>
    <property type="match status" value="1"/>
</dbReference>
<protein>
    <submittedName>
        <fullName evidence="7">Hydroxypyruvate reductase</fullName>
    </submittedName>
</protein>
<keyword evidence="2" id="KW-0547">Nucleotide-binding</keyword>
<evidence type="ECO:0000256" key="2">
    <source>
        <dbReference type="ARBA" id="ARBA00022741"/>
    </source>
</evidence>
<dbReference type="InterPro" id="IPR039760">
    <property type="entry name" value="MOFRL_protein"/>
</dbReference>
<gene>
    <name evidence="7" type="ORF">IZ6_02680</name>
</gene>
<dbReference type="GO" id="GO:0005524">
    <property type="term" value="F:ATP binding"/>
    <property type="evidence" value="ECO:0007669"/>
    <property type="project" value="UniProtKB-KW"/>
</dbReference>
<dbReference type="EMBL" id="AP023361">
    <property type="protein sequence ID" value="BCJ89533.1"/>
    <property type="molecule type" value="Genomic_DNA"/>
</dbReference>
<dbReference type="RefSeq" id="WP_222876238.1">
    <property type="nucleotide sequence ID" value="NZ_AP023361.1"/>
</dbReference>
<dbReference type="InterPro" id="IPR038614">
    <property type="entry name" value="GK_N_sf"/>
</dbReference>
<dbReference type="Pfam" id="PF05161">
    <property type="entry name" value="MOFRL"/>
    <property type="match status" value="1"/>
</dbReference>
<dbReference type="KEGG" id="tso:IZ6_02680"/>
<dbReference type="Gene3D" id="3.40.50.10180">
    <property type="entry name" value="Glycerate kinase, MOFRL-like N-terminal domain"/>
    <property type="match status" value="1"/>
</dbReference>
<dbReference type="InterPro" id="IPR025286">
    <property type="entry name" value="MOFRL_assoc_dom"/>
</dbReference>
<dbReference type="PANTHER" id="PTHR12227:SF0">
    <property type="entry name" value="GLYCERATE KINASE"/>
    <property type="match status" value="1"/>
</dbReference>
<evidence type="ECO:0000313" key="7">
    <source>
        <dbReference type="EMBL" id="BCJ89533.1"/>
    </source>
</evidence>
<dbReference type="Proteomes" id="UP000515317">
    <property type="component" value="Chromosome"/>
</dbReference>
<keyword evidence="3" id="KW-0418">Kinase</keyword>
<evidence type="ECO:0000259" key="6">
    <source>
        <dbReference type="Pfam" id="PF13660"/>
    </source>
</evidence>
<dbReference type="InterPro" id="IPR037035">
    <property type="entry name" value="GK-like_C_sf"/>
</dbReference>
<feature type="domain" description="MOFRL-associated" evidence="6">
    <location>
        <begin position="19"/>
        <end position="238"/>
    </location>
</feature>
<dbReference type="Gene3D" id="3.40.1480.10">
    <property type="entry name" value="MOFRL domain"/>
    <property type="match status" value="1"/>
</dbReference>
<keyword evidence="7" id="KW-0670">Pyruvate</keyword>
<dbReference type="PANTHER" id="PTHR12227">
    <property type="entry name" value="GLYCERATE KINASE"/>
    <property type="match status" value="1"/>
</dbReference>
<reference evidence="7 8" key="1">
    <citation type="submission" date="2020-08" db="EMBL/GenBank/DDBJ databases">
        <title>Genome sequence of Rhizobiales bacterium strain IZ6.</title>
        <authorList>
            <person name="Nakai R."/>
            <person name="Naganuma T."/>
        </authorList>
    </citation>
    <scope>NUCLEOTIDE SEQUENCE [LARGE SCALE GENOMIC DNA]</scope>
    <source>
        <strain evidence="7 8">IZ6</strain>
    </source>
</reference>
<evidence type="ECO:0000256" key="4">
    <source>
        <dbReference type="ARBA" id="ARBA00022840"/>
    </source>
</evidence>
<dbReference type="AlphaFoldDB" id="A0A6S6QEJ1"/>
<proteinExistence type="predicted"/>
<keyword evidence="1" id="KW-0808">Transferase</keyword>
<evidence type="ECO:0000259" key="5">
    <source>
        <dbReference type="Pfam" id="PF05161"/>
    </source>
</evidence>